<dbReference type="STRING" id="86259.A0A4Z1PC32"/>
<dbReference type="PANTHER" id="PTHR28014:SF1">
    <property type="entry name" value="NEGATIVE REGULATOR OF RAS-CAMP PATHWAY"/>
    <property type="match status" value="1"/>
</dbReference>
<accession>A0A4Z1PC32</accession>
<feature type="region of interest" description="Disordered" evidence="1">
    <location>
        <begin position="1"/>
        <end position="20"/>
    </location>
</feature>
<keyword evidence="4" id="KW-1185">Reference proteome</keyword>
<comment type="caution">
    <text evidence="3">The sequence shown here is derived from an EMBL/GenBank/DDBJ whole genome shotgun (WGS) entry which is preliminary data.</text>
</comment>
<reference evidence="3 4" key="1">
    <citation type="submission" date="2019-04" db="EMBL/GenBank/DDBJ databases">
        <title>High contiguity whole genome sequence and gene annotation resource for two Venturia nashicola isolates.</title>
        <authorList>
            <person name="Prokchorchik M."/>
            <person name="Won K."/>
            <person name="Lee Y."/>
            <person name="Choi E.D."/>
            <person name="Segonzac C."/>
            <person name="Sohn K.H."/>
        </authorList>
    </citation>
    <scope>NUCLEOTIDE SEQUENCE [LARGE SCALE GENOMIC DNA]</scope>
    <source>
        <strain evidence="3 4">PRI2</strain>
    </source>
</reference>
<feature type="region of interest" description="Disordered" evidence="1">
    <location>
        <begin position="87"/>
        <end position="117"/>
    </location>
</feature>
<feature type="compositionally biased region" description="Polar residues" evidence="1">
    <location>
        <begin position="1"/>
        <end position="13"/>
    </location>
</feature>
<evidence type="ECO:0000313" key="4">
    <source>
        <dbReference type="Proteomes" id="UP000298493"/>
    </source>
</evidence>
<dbReference type="GO" id="GO:0031930">
    <property type="term" value="P:mitochondria-nucleus signaling pathway"/>
    <property type="evidence" value="ECO:0007669"/>
    <property type="project" value="TreeGrafter"/>
</dbReference>
<evidence type="ECO:0000313" key="3">
    <source>
        <dbReference type="EMBL" id="TID25928.1"/>
    </source>
</evidence>
<organism evidence="3 4">
    <name type="scientific">Venturia nashicola</name>
    <dbReference type="NCBI Taxonomy" id="86259"/>
    <lineage>
        <taxon>Eukaryota</taxon>
        <taxon>Fungi</taxon>
        <taxon>Dikarya</taxon>
        <taxon>Ascomycota</taxon>
        <taxon>Pezizomycotina</taxon>
        <taxon>Dothideomycetes</taxon>
        <taxon>Pleosporomycetidae</taxon>
        <taxon>Venturiales</taxon>
        <taxon>Venturiaceae</taxon>
        <taxon>Venturia</taxon>
    </lineage>
</organism>
<sequence length="288" mass="32059">MSYATSYLSSSPFGTRKNDPKFLIASSSRERERDLDGSGEEVDVNNYEAILSDEEEDKSDSEGFGFTSIDFKANLAPKESALTIQLKGSSLKQPRPKRDCYPPYQTSQPHPQLSGRTLRMNKSLPSSAQKLYPNLAQARLAPLGSSPQTLPQTLPQNLVQGLTPASRAHSIIMITSNVHPPALSPRTTRRSMLSTELTESLRKHLLWNRQVCRSTTVLKRRHTVRDITKLDDFLSESQPALLSNVNLSATDPNLENFFLGLGREKADGKSPLGQENYYVIKESNVQPD</sequence>
<dbReference type="Pfam" id="PF11702">
    <property type="entry name" value="DUF3295"/>
    <property type="match status" value="1"/>
</dbReference>
<dbReference type="InterPro" id="IPR021711">
    <property type="entry name" value="DUF3295"/>
</dbReference>
<dbReference type="PANTHER" id="PTHR28014">
    <property type="entry name" value="NEGATIVE REGULATOR OF RAS-CAMP PATHWAY"/>
    <property type="match status" value="1"/>
</dbReference>
<dbReference type="EMBL" id="SNSC02000003">
    <property type="protein sequence ID" value="TID25928.1"/>
    <property type="molecule type" value="Genomic_DNA"/>
</dbReference>
<dbReference type="GO" id="GO:0006808">
    <property type="term" value="P:regulation of nitrogen utilization"/>
    <property type="evidence" value="ECO:0007669"/>
    <property type="project" value="TreeGrafter"/>
</dbReference>
<name>A0A4Z1PC32_9PEZI</name>
<proteinExistence type="predicted"/>
<dbReference type="InterPro" id="IPR053043">
    <property type="entry name" value="Ras-cAMP_regulatory"/>
</dbReference>
<feature type="compositionally biased region" description="Polar residues" evidence="1">
    <location>
        <begin position="104"/>
        <end position="115"/>
    </location>
</feature>
<protein>
    <submittedName>
        <fullName evidence="3">DUF1752-domain-containing protein</fullName>
    </submittedName>
</protein>
<dbReference type="GO" id="GO:0005737">
    <property type="term" value="C:cytoplasm"/>
    <property type="evidence" value="ECO:0007669"/>
    <property type="project" value="TreeGrafter"/>
</dbReference>
<dbReference type="AlphaFoldDB" id="A0A4Z1PC32"/>
<evidence type="ECO:0000256" key="1">
    <source>
        <dbReference type="SAM" id="MobiDB-lite"/>
    </source>
</evidence>
<feature type="domain" description="DUF3295" evidence="2">
    <location>
        <begin position="52"/>
        <end position="236"/>
    </location>
</feature>
<dbReference type="GO" id="GO:0000122">
    <property type="term" value="P:negative regulation of transcription by RNA polymerase II"/>
    <property type="evidence" value="ECO:0007669"/>
    <property type="project" value="TreeGrafter"/>
</dbReference>
<gene>
    <name evidence="3" type="ORF">E6O75_ATG03791</name>
</gene>
<evidence type="ECO:0000259" key="2">
    <source>
        <dbReference type="Pfam" id="PF11702"/>
    </source>
</evidence>
<dbReference type="Proteomes" id="UP000298493">
    <property type="component" value="Unassembled WGS sequence"/>
</dbReference>